<comment type="caution">
    <text evidence="1">The sequence shown here is derived from an EMBL/GenBank/DDBJ whole genome shotgun (WGS) entry which is preliminary data.</text>
</comment>
<protein>
    <submittedName>
        <fullName evidence="1">Uncharacterized protein</fullName>
    </submittedName>
</protein>
<accession>A0A919S537</accession>
<dbReference type="AlphaFoldDB" id="A0A919S537"/>
<gene>
    <name evidence="1" type="ORF">CPJCM30710_33940</name>
</gene>
<organism evidence="1 2">
    <name type="scientific">Clostridium polyendosporum</name>
    <dbReference type="NCBI Taxonomy" id="69208"/>
    <lineage>
        <taxon>Bacteria</taxon>
        <taxon>Bacillati</taxon>
        <taxon>Bacillota</taxon>
        <taxon>Clostridia</taxon>
        <taxon>Eubacteriales</taxon>
        <taxon>Clostridiaceae</taxon>
        <taxon>Clostridium</taxon>
    </lineage>
</organism>
<keyword evidence="2" id="KW-1185">Reference proteome</keyword>
<name>A0A919S537_9CLOT</name>
<dbReference type="Proteomes" id="UP000679179">
    <property type="component" value="Unassembled WGS sequence"/>
</dbReference>
<evidence type="ECO:0000313" key="2">
    <source>
        <dbReference type="Proteomes" id="UP000679179"/>
    </source>
</evidence>
<proteinExistence type="predicted"/>
<evidence type="ECO:0000313" key="1">
    <source>
        <dbReference type="EMBL" id="GIM30728.1"/>
    </source>
</evidence>
<reference evidence="1" key="1">
    <citation type="submission" date="2021-03" db="EMBL/GenBank/DDBJ databases">
        <title>Taxonomic study of Clostridium polyendosporum from meadow-gley soil under rice.</title>
        <authorList>
            <person name="Kobayashi H."/>
            <person name="Tanizawa Y."/>
            <person name="Yagura M."/>
        </authorList>
    </citation>
    <scope>NUCLEOTIDE SEQUENCE</scope>
    <source>
        <strain evidence="1">JCM 30710</strain>
    </source>
</reference>
<sequence>MPGGKSHSIAVRLFYFDFSPLSTLRAKHKTTRYAGGDIRLYKKLTFSL</sequence>
<dbReference type="EMBL" id="BOPZ01000087">
    <property type="protein sequence ID" value="GIM30728.1"/>
    <property type="molecule type" value="Genomic_DNA"/>
</dbReference>